<keyword evidence="4" id="KW-0808">Transferase</keyword>
<dbReference type="EMBL" id="LBYB01000004">
    <property type="protein sequence ID" value="KKR42105.1"/>
    <property type="molecule type" value="Genomic_DNA"/>
</dbReference>
<dbReference type="Pfam" id="PF01687">
    <property type="entry name" value="Flavokinase"/>
    <property type="match status" value="1"/>
</dbReference>
<gene>
    <name evidence="9" type="ORF">UT77_C0004G0089</name>
</gene>
<accession>A0A0G0T4V1</accession>
<organism evidence="9 10">
    <name type="scientific">Candidatus Daviesbacteria bacterium GW2011_GWC2_40_12</name>
    <dbReference type="NCBI Taxonomy" id="1618431"/>
    <lineage>
        <taxon>Bacteria</taxon>
        <taxon>Candidatus Daviesiibacteriota</taxon>
    </lineage>
</organism>
<keyword evidence="6" id="KW-0067">ATP-binding</keyword>
<keyword evidence="2" id="KW-0285">Flavoprotein</keyword>
<evidence type="ECO:0000313" key="9">
    <source>
        <dbReference type="EMBL" id="KKR42105.1"/>
    </source>
</evidence>
<proteinExistence type="predicted"/>
<dbReference type="GO" id="GO:0009231">
    <property type="term" value="P:riboflavin biosynthetic process"/>
    <property type="evidence" value="ECO:0007669"/>
    <property type="project" value="InterPro"/>
</dbReference>
<protein>
    <recommendedName>
        <fullName evidence="1">riboflavin kinase</fullName>
        <ecNumber evidence="1">2.7.1.26</ecNumber>
    </recommendedName>
</protein>
<dbReference type="InterPro" id="IPR015865">
    <property type="entry name" value="Riboflavin_kinase_bac/euk"/>
</dbReference>
<evidence type="ECO:0000256" key="4">
    <source>
        <dbReference type="ARBA" id="ARBA00022679"/>
    </source>
</evidence>
<evidence type="ECO:0000256" key="2">
    <source>
        <dbReference type="ARBA" id="ARBA00022630"/>
    </source>
</evidence>
<evidence type="ECO:0000313" key="10">
    <source>
        <dbReference type="Proteomes" id="UP000034881"/>
    </source>
</evidence>
<evidence type="ECO:0000256" key="1">
    <source>
        <dbReference type="ARBA" id="ARBA00012105"/>
    </source>
</evidence>
<dbReference type="AlphaFoldDB" id="A0A0G0T4V1"/>
<name>A0A0G0T4V1_9BACT</name>
<evidence type="ECO:0000259" key="8">
    <source>
        <dbReference type="SMART" id="SM00904"/>
    </source>
</evidence>
<feature type="domain" description="Riboflavin kinase" evidence="8">
    <location>
        <begin position="1"/>
        <end position="118"/>
    </location>
</feature>
<dbReference type="SMART" id="SM00904">
    <property type="entry name" value="Flavokinase"/>
    <property type="match status" value="1"/>
</dbReference>
<dbReference type="InterPro" id="IPR023465">
    <property type="entry name" value="Riboflavin_kinase_dom_sf"/>
</dbReference>
<reference evidence="9 10" key="1">
    <citation type="journal article" date="2015" name="Nature">
        <title>rRNA introns, odd ribosomes, and small enigmatic genomes across a large radiation of phyla.</title>
        <authorList>
            <person name="Brown C.T."/>
            <person name="Hug L.A."/>
            <person name="Thomas B.C."/>
            <person name="Sharon I."/>
            <person name="Castelle C.J."/>
            <person name="Singh A."/>
            <person name="Wilkins M.J."/>
            <person name="Williams K.H."/>
            <person name="Banfield J.F."/>
        </authorList>
    </citation>
    <scope>NUCLEOTIDE SEQUENCE [LARGE SCALE GENOMIC DNA]</scope>
</reference>
<sequence>MNKFWGKVRKHNQRGKKLGFPTANVNLRKKIPEGIYISQTKIGQNLFPSLTFIGIARTFEEKNFRAETYILDFEKNIYDKWISVKLIKKIRDNKKFSSIPELIAQMEKDEQVARKYFKMKEGLYELGMKIPKFERFG</sequence>
<comment type="caution">
    <text evidence="9">The sequence shown here is derived from an EMBL/GenBank/DDBJ whole genome shotgun (WGS) entry which is preliminary data.</text>
</comment>
<evidence type="ECO:0000256" key="5">
    <source>
        <dbReference type="ARBA" id="ARBA00022741"/>
    </source>
</evidence>
<evidence type="ECO:0000256" key="6">
    <source>
        <dbReference type="ARBA" id="ARBA00022840"/>
    </source>
</evidence>
<dbReference type="PANTHER" id="PTHR22749">
    <property type="entry name" value="RIBOFLAVIN KINASE/FMN ADENYLYLTRANSFERASE"/>
    <property type="match status" value="1"/>
</dbReference>
<dbReference type="SUPFAM" id="SSF82114">
    <property type="entry name" value="Riboflavin kinase-like"/>
    <property type="match status" value="1"/>
</dbReference>
<evidence type="ECO:0000256" key="3">
    <source>
        <dbReference type="ARBA" id="ARBA00022643"/>
    </source>
</evidence>
<dbReference type="Gene3D" id="2.40.30.30">
    <property type="entry name" value="Riboflavin kinase-like"/>
    <property type="match status" value="1"/>
</dbReference>
<comment type="catalytic activity">
    <reaction evidence="7">
        <text>riboflavin + ATP = FMN + ADP + H(+)</text>
        <dbReference type="Rhea" id="RHEA:14357"/>
        <dbReference type="ChEBI" id="CHEBI:15378"/>
        <dbReference type="ChEBI" id="CHEBI:30616"/>
        <dbReference type="ChEBI" id="CHEBI:57986"/>
        <dbReference type="ChEBI" id="CHEBI:58210"/>
        <dbReference type="ChEBI" id="CHEBI:456216"/>
        <dbReference type="EC" id="2.7.1.26"/>
    </reaction>
</comment>
<dbReference type="GO" id="GO:0009398">
    <property type="term" value="P:FMN biosynthetic process"/>
    <property type="evidence" value="ECO:0007669"/>
    <property type="project" value="TreeGrafter"/>
</dbReference>
<dbReference type="EC" id="2.7.1.26" evidence="1"/>
<dbReference type="GO" id="GO:0008531">
    <property type="term" value="F:riboflavin kinase activity"/>
    <property type="evidence" value="ECO:0007669"/>
    <property type="project" value="UniProtKB-EC"/>
</dbReference>
<evidence type="ECO:0000256" key="7">
    <source>
        <dbReference type="ARBA" id="ARBA00047880"/>
    </source>
</evidence>
<keyword evidence="3" id="KW-0288">FMN</keyword>
<dbReference type="Proteomes" id="UP000034881">
    <property type="component" value="Unassembled WGS sequence"/>
</dbReference>
<dbReference type="PANTHER" id="PTHR22749:SF6">
    <property type="entry name" value="RIBOFLAVIN KINASE"/>
    <property type="match status" value="1"/>
</dbReference>
<dbReference type="InterPro" id="IPR023468">
    <property type="entry name" value="Riboflavin_kinase"/>
</dbReference>
<dbReference type="GO" id="GO:0005524">
    <property type="term" value="F:ATP binding"/>
    <property type="evidence" value="ECO:0007669"/>
    <property type="project" value="UniProtKB-KW"/>
</dbReference>
<keyword evidence="5" id="KW-0547">Nucleotide-binding</keyword>